<keyword evidence="3" id="KW-1185">Reference proteome</keyword>
<evidence type="ECO:0000256" key="1">
    <source>
        <dbReference type="SAM" id="MobiDB-lite"/>
    </source>
</evidence>
<organism evidence="2 3">
    <name type="scientific">Acorus calamus</name>
    <name type="common">Sweet flag</name>
    <dbReference type="NCBI Taxonomy" id="4465"/>
    <lineage>
        <taxon>Eukaryota</taxon>
        <taxon>Viridiplantae</taxon>
        <taxon>Streptophyta</taxon>
        <taxon>Embryophyta</taxon>
        <taxon>Tracheophyta</taxon>
        <taxon>Spermatophyta</taxon>
        <taxon>Magnoliopsida</taxon>
        <taxon>Liliopsida</taxon>
        <taxon>Acoraceae</taxon>
        <taxon>Acorus</taxon>
    </lineage>
</organism>
<protein>
    <submittedName>
        <fullName evidence="2">Molybdenum cofactor sulfurase</fullName>
    </submittedName>
</protein>
<dbReference type="PANTHER" id="PTHR14237:SF76">
    <property type="entry name" value="OS03G0765800 PROTEIN"/>
    <property type="match status" value="1"/>
</dbReference>
<reference evidence="2" key="2">
    <citation type="submission" date="2023-06" db="EMBL/GenBank/DDBJ databases">
        <authorList>
            <person name="Ma L."/>
            <person name="Liu K.-W."/>
            <person name="Li Z."/>
            <person name="Hsiao Y.-Y."/>
            <person name="Qi Y."/>
            <person name="Fu T."/>
            <person name="Tang G."/>
            <person name="Zhang D."/>
            <person name="Sun W.-H."/>
            <person name="Liu D.-K."/>
            <person name="Li Y."/>
            <person name="Chen G.-Z."/>
            <person name="Liu X.-D."/>
            <person name="Liao X.-Y."/>
            <person name="Jiang Y.-T."/>
            <person name="Yu X."/>
            <person name="Hao Y."/>
            <person name="Huang J."/>
            <person name="Zhao X.-W."/>
            <person name="Ke S."/>
            <person name="Chen Y.-Y."/>
            <person name="Wu W.-L."/>
            <person name="Hsu J.-L."/>
            <person name="Lin Y.-F."/>
            <person name="Huang M.-D."/>
            <person name="Li C.-Y."/>
            <person name="Huang L."/>
            <person name="Wang Z.-W."/>
            <person name="Zhao X."/>
            <person name="Zhong W.-Y."/>
            <person name="Peng D.-H."/>
            <person name="Ahmad S."/>
            <person name="Lan S."/>
            <person name="Zhang J.-S."/>
            <person name="Tsai W.-C."/>
            <person name="Van De Peer Y."/>
            <person name="Liu Z.-J."/>
        </authorList>
    </citation>
    <scope>NUCLEOTIDE SEQUENCE</scope>
    <source>
        <strain evidence="2">CP</strain>
        <tissue evidence="2">Leaves</tissue>
    </source>
</reference>
<proteinExistence type="predicted"/>
<evidence type="ECO:0000313" key="2">
    <source>
        <dbReference type="EMBL" id="KAK1299916.1"/>
    </source>
</evidence>
<name>A0AAV9DEC1_ACOCL</name>
<comment type="caution">
    <text evidence="2">The sequence shown here is derived from an EMBL/GenBank/DDBJ whole genome shotgun (WGS) entry which is preliminary data.</text>
</comment>
<feature type="region of interest" description="Disordered" evidence="1">
    <location>
        <begin position="548"/>
        <end position="583"/>
    </location>
</feature>
<feature type="region of interest" description="Disordered" evidence="1">
    <location>
        <begin position="85"/>
        <end position="124"/>
    </location>
</feature>
<feature type="compositionally biased region" description="Acidic residues" evidence="1">
    <location>
        <begin position="561"/>
        <end position="577"/>
    </location>
</feature>
<reference evidence="2" key="1">
    <citation type="journal article" date="2023" name="Nat. Commun.">
        <title>Diploid and tetraploid genomes of Acorus and the evolution of monocots.</title>
        <authorList>
            <person name="Ma L."/>
            <person name="Liu K.W."/>
            <person name="Li Z."/>
            <person name="Hsiao Y.Y."/>
            <person name="Qi Y."/>
            <person name="Fu T."/>
            <person name="Tang G.D."/>
            <person name="Zhang D."/>
            <person name="Sun W.H."/>
            <person name="Liu D.K."/>
            <person name="Li Y."/>
            <person name="Chen G.Z."/>
            <person name="Liu X.D."/>
            <person name="Liao X.Y."/>
            <person name="Jiang Y.T."/>
            <person name="Yu X."/>
            <person name="Hao Y."/>
            <person name="Huang J."/>
            <person name="Zhao X.W."/>
            <person name="Ke S."/>
            <person name="Chen Y.Y."/>
            <person name="Wu W.L."/>
            <person name="Hsu J.L."/>
            <person name="Lin Y.F."/>
            <person name="Huang M.D."/>
            <person name="Li C.Y."/>
            <person name="Huang L."/>
            <person name="Wang Z.W."/>
            <person name="Zhao X."/>
            <person name="Zhong W.Y."/>
            <person name="Peng D.H."/>
            <person name="Ahmad S."/>
            <person name="Lan S."/>
            <person name="Zhang J.S."/>
            <person name="Tsai W.C."/>
            <person name="Van de Peer Y."/>
            <person name="Liu Z.J."/>
        </authorList>
    </citation>
    <scope>NUCLEOTIDE SEQUENCE</scope>
    <source>
        <strain evidence="2">CP</strain>
    </source>
</reference>
<gene>
    <name evidence="2" type="primary">FLACCA</name>
    <name evidence="2" type="ORF">QJS10_CPB13g00178</name>
</gene>
<dbReference type="Gene3D" id="3.40.640.10">
    <property type="entry name" value="Type I PLP-dependent aspartate aminotransferase-like (Major domain)"/>
    <property type="match status" value="1"/>
</dbReference>
<dbReference type="AlphaFoldDB" id="A0AAV9DEC1"/>
<accession>A0AAV9DEC1</accession>
<dbReference type="InterPro" id="IPR015424">
    <property type="entry name" value="PyrdxlP-dep_Trfase"/>
</dbReference>
<dbReference type="Proteomes" id="UP001180020">
    <property type="component" value="Unassembled WGS sequence"/>
</dbReference>
<evidence type="ECO:0000313" key="3">
    <source>
        <dbReference type="Proteomes" id="UP001180020"/>
    </source>
</evidence>
<dbReference type="SUPFAM" id="SSF53383">
    <property type="entry name" value="PLP-dependent transferases"/>
    <property type="match status" value="1"/>
</dbReference>
<dbReference type="InterPro" id="IPR015421">
    <property type="entry name" value="PyrdxlP-dep_Trfase_major"/>
</dbReference>
<dbReference type="EMBL" id="JAUJYO010000013">
    <property type="protein sequence ID" value="KAK1299916.1"/>
    <property type="molecule type" value="Genomic_DNA"/>
</dbReference>
<sequence length="636" mass="70179">MHHSLWKPITNCAALLLDKKHRWSGYNEDPKKKPSITRQLQESKLREALEEASEDGSLSKSCDIIDSDNPSGLGRSRSLARLHAQREFSAPPPWPQSARSGPMTRSRTSKRRLRSSSRCTRSTGRLGTSTASLCRVRAPLGGHSKVCLDYCGFGLFSYIQSFENWESSAFSLSEITGNLCNHALYGGAERGTTEHDIKNRIFDYLNIPESEYGLVFTVSRGSAFRLLAESYPFQTNKKLLTMFDYESQSLCSSELRKQISNKKRRKKDSATGLFVFPVQSRVTGAKYSYQWMALAQKNNWHVLLDAGSLGPKDMDSLGLSLFRPDFIITSFYRVFGSDPTGFGCLLIKKSVMANLQSHSGSTGSGMVRVVPVFPQYLSDSVDGLDGFEDQGVGLDEEVIPEGRKGSQLPAFSGVYTSAQVRDVFESEVENENSSDRDGASTIFEEVENMSVGEVMKSPVFSEDESSENSFWIDLGQSPLGGLDNSGQFGRTKLGSPLPPSWWRKNHRQQTSPKLSMKVLRSPVCDERQTNLSFDAAIMLSITIEDSNNRSDAGEASMASLGDDDDDDVSDGEDDGDGQDWNRREPEIVSEVAMQGWEGSGTPLVQIYGPKIKYERGAAMAFNVKDGGGGIVNPEVV</sequence>
<dbReference type="PANTHER" id="PTHR14237">
    <property type="entry name" value="MOLYBDOPTERIN COFACTOR SULFURASE MOSC"/>
    <property type="match status" value="1"/>
</dbReference>